<dbReference type="EMBL" id="WUEP01000013">
    <property type="protein sequence ID" value="NEH93036.1"/>
    <property type="molecule type" value="Genomic_DNA"/>
</dbReference>
<dbReference type="AlphaFoldDB" id="A0A6N9ZIA9"/>
<dbReference type="InterPro" id="IPR025935">
    <property type="entry name" value="AbiH"/>
</dbReference>
<accession>A0A6N9ZIA9</accession>
<comment type="caution">
    <text evidence="1">The sequence shown here is derived from an EMBL/GenBank/DDBJ whole genome shotgun (WGS) entry which is preliminary data.</text>
</comment>
<proteinExistence type="predicted"/>
<dbReference type="Pfam" id="PF14253">
    <property type="entry name" value="AbiH"/>
    <property type="match status" value="1"/>
</dbReference>
<evidence type="ECO:0000313" key="1">
    <source>
        <dbReference type="EMBL" id="NEH93036.1"/>
    </source>
</evidence>
<evidence type="ECO:0000313" key="2">
    <source>
        <dbReference type="Proteomes" id="UP000468864"/>
    </source>
</evidence>
<protein>
    <recommendedName>
        <fullName evidence="3">Abortive infection AbiH-like protein</fullName>
    </recommendedName>
</protein>
<reference evidence="1 2" key="1">
    <citation type="submission" date="2019-12" db="EMBL/GenBank/DDBJ databases">
        <title>Rhizobium genotypes associated with high levels of biological nitrogen fixation by grain legumes in a temperate-maritime cropping system.</title>
        <authorList>
            <person name="Maluk M."/>
            <person name="Francesc Ferrando Molina F."/>
            <person name="Lopez Del Egido L."/>
            <person name="Lafos M."/>
            <person name="Langarica-Fuentes A."/>
            <person name="Gebre Yohannes G."/>
            <person name="Young M.W."/>
            <person name="Martin P."/>
            <person name="Gantlett R."/>
            <person name="Kenicer G."/>
            <person name="Hawes C."/>
            <person name="Begg G.S."/>
            <person name="Quilliam R.S."/>
            <person name="Squire G.R."/>
            <person name="Poole P.S."/>
            <person name="Young P.W."/>
            <person name="Iannetta P.M."/>
            <person name="James E.K."/>
        </authorList>
    </citation>
    <scope>NUCLEOTIDE SEQUENCE [LARGE SCALE GENOMIC DNA]</scope>
    <source>
        <strain evidence="1 2">JHI2449</strain>
    </source>
</reference>
<name>A0A6N9ZIA9_9HYPH</name>
<organism evidence="1 2">
    <name type="scientific">Rhizobium laguerreae</name>
    <dbReference type="NCBI Taxonomy" id="1076926"/>
    <lineage>
        <taxon>Bacteria</taxon>
        <taxon>Pseudomonadati</taxon>
        <taxon>Pseudomonadota</taxon>
        <taxon>Alphaproteobacteria</taxon>
        <taxon>Hyphomicrobiales</taxon>
        <taxon>Rhizobiaceae</taxon>
        <taxon>Rhizobium/Agrobacterium group</taxon>
        <taxon>Rhizobium</taxon>
    </lineage>
</organism>
<dbReference type="RefSeq" id="WP_163879943.1">
    <property type="nucleotide sequence ID" value="NZ_WUEP01000013.1"/>
</dbReference>
<sequence>MKRKLFIIGNGFDLHHQIESRYSDFASYLERIDRHTFRIAEEYVVPDKDLWSILEERLAEVDVDQIEDYAENFLASYGAEDWSESGHHDYEYEIGQICDAISTTLRKHFADWVRQLEIPAHAAALVRCVDPNATFLNFNYTPTLQRLYDVPNDHVLHIHGSAMDTTAEIVLGHAWIRQASEQRSRFTDEDTDVRVAGGFQLIDDLLKATYKPTKEVLERNKGFFDDLSGVTEVFVLGHSLAHVDEPYFSMVLDRVDSKANWSVSYYNDEVAAWSAAESIGIPTARLKLTQIGDL</sequence>
<evidence type="ECO:0008006" key="3">
    <source>
        <dbReference type="Google" id="ProtNLM"/>
    </source>
</evidence>
<dbReference type="Proteomes" id="UP000468864">
    <property type="component" value="Unassembled WGS sequence"/>
</dbReference>
<gene>
    <name evidence="1" type="ORF">GR206_18755</name>
</gene>